<dbReference type="PANTHER" id="PTHR42997">
    <property type="entry name" value="HIT FAMILY HYDROLASE"/>
    <property type="match status" value="1"/>
</dbReference>
<dbReference type="AlphaFoldDB" id="A0A4R3M3Z0"/>
<protein>
    <submittedName>
        <fullName evidence="3">Diadenosine tetraphosphate (Ap4A) HIT family hydrolase</fullName>
    </submittedName>
</protein>
<proteinExistence type="predicted"/>
<reference evidence="3 4" key="1">
    <citation type="submission" date="2019-03" db="EMBL/GenBank/DDBJ databases">
        <title>Genomic Encyclopedia of Type Strains, Phase IV (KMG-IV): sequencing the most valuable type-strain genomes for metagenomic binning, comparative biology and taxonomic classification.</title>
        <authorList>
            <person name="Goeker M."/>
        </authorList>
    </citation>
    <scope>NUCLEOTIDE SEQUENCE [LARGE SCALE GENOMIC DNA]</scope>
    <source>
        <strain evidence="3 4">DSM 24591</strain>
    </source>
</reference>
<evidence type="ECO:0000256" key="1">
    <source>
        <dbReference type="PROSITE-ProRule" id="PRU00464"/>
    </source>
</evidence>
<gene>
    <name evidence="3" type="ORF">EDC26_10627</name>
</gene>
<dbReference type="EMBL" id="SMAJ01000006">
    <property type="protein sequence ID" value="TCT07303.1"/>
    <property type="molecule type" value="Genomic_DNA"/>
</dbReference>
<organism evidence="3 4">
    <name type="scientific">Paralcaligenes ureilyticus</name>
    <dbReference type="NCBI Taxonomy" id="627131"/>
    <lineage>
        <taxon>Bacteria</taxon>
        <taxon>Pseudomonadati</taxon>
        <taxon>Pseudomonadota</taxon>
        <taxon>Betaproteobacteria</taxon>
        <taxon>Burkholderiales</taxon>
        <taxon>Alcaligenaceae</taxon>
        <taxon>Paralcaligenes</taxon>
    </lineage>
</organism>
<evidence type="ECO:0000313" key="4">
    <source>
        <dbReference type="Proteomes" id="UP000295525"/>
    </source>
</evidence>
<feature type="short sequence motif" description="Histidine triad motif" evidence="1">
    <location>
        <begin position="91"/>
        <end position="95"/>
    </location>
</feature>
<dbReference type="InterPro" id="IPR036265">
    <property type="entry name" value="HIT-like_sf"/>
</dbReference>
<dbReference type="GO" id="GO:0016787">
    <property type="term" value="F:hydrolase activity"/>
    <property type="evidence" value="ECO:0007669"/>
    <property type="project" value="UniProtKB-KW"/>
</dbReference>
<dbReference type="Pfam" id="PF01230">
    <property type="entry name" value="HIT"/>
    <property type="match status" value="1"/>
</dbReference>
<feature type="domain" description="HIT" evidence="2">
    <location>
        <begin position="5"/>
        <end position="106"/>
    </location>
</feature>
<dbReference type="PROSITE" id="PS51084">
    <property type="entry name" value="HIT_2"/>
    <property type="match status" value="1"/>
</dbReference>
<dbReference type="RefSeq" id="WP_243700861.1">
    <property type="nucleotide sequence ID" value="NZ_SMAJ01000006.1"/>
</dbReference>
<sequence>MTKISDCPLCHHTGDDVLWQNSQLRVIAVADADYPGLTRVIWNDHVKEMTELSPTQRTDLMAVVWQVEQALRHHMKPDKINLAQFGNMTPHLHWHIIPRWRADSRFPEAIWAPAPTRTPAQIAAWQKQSPLLAQKIAAYHGGLIAALAA</sequence>
<name>A0A4R3M3Z0_9BURK</name>
<dbReference type="SUPFAM" id="SSF54197">
    <property type="entry name" value="HIT-like"/>
    <property type="match status" value="1"/>
</dbReference>
<dbReference type="Gene3D" id="3.30.428.10">
    <property type="entry name" value="HIT-like"/>
    <property type="match status" value="1"/>
</dbReference>
<dbReference type="Proteomes" id="UP000295525">
    <property type="component" value="Unassembled WGS sequence"/>
</dbReference>
<evidence type="ECO:0000313" key="3">
    <source>
        <dbReference type="EMBL" id="TCT07303.1"/>
    </source>
</evidence>
<comment type="caution">
    <text evidence="3">The sequence shown here is derived from an EMBL/GenBank/DDBJ whole genome shotgun (WGS) entry which is preliminary data.</text>
</comment>
<dbReference type="PANTHER" id="PTHR42997:SF1">
    <property type="entry name" value="AP-4-A PHOSPHORYLASE"/>
    <property type="match status" value="1"/>
</dbReference>
<accession>A0A4R3M3Z0</accession>
<keyword evidence="3" id="KW-0378">Hydrolase</keyword>
<evidence type="ECO:0000259" key="2">
    <source>
        <dbReference type="PROSITE" id="PS51084"/>
    </source>
</evidence>
<keyword evidence="4" id="KW-1185">Reference proteome</keyword>
<dbReference type="InterPro" id="IPR011146">
    <property type="entry name" value="HIT-like"/>
</dbReference>
<dbReference type="InterPro" id="IPR052908">
    <property type="entry name" value="AP-4-A_phosphorylase"/>
</dbReference>